<sequence length="569" mass="64766">MDTVFSPLISDGDRATYLRSLMQSFGCNYICLWRYFPQPNHSLHFMDGYYHEEASQPGSSSGSLARRLFDEYRRKEFFVVNDRVPGVAFINNQPYRELNESELQRMASVAVQQRFYQEARIKTAVFMGCRSGEIEMGWSNGMTQINMENAMRSLFPEDIPHQQSPLRELSQAVDPNRPSSSSSSLRSLSMDSPDSSPFLFNIPTSQISEIPQETPLLQPIQSTSSAIQQVLQSLQRVQSTTSPLQLAMQSLQPVPSTTSPLQPATQSFQPIPSTTSPHQAAMQAFALTRNIQLPSRESEDAAMTRAILAVLTSPSSSTSSSITPNLPYHYRESQRTSAFKNYLTPTRLMSQSLRKQSMLKRAITYYRSLNTVRREHMLASRPTSTQLHHMISERRRREKINESFEALRKILPTEAKKDKASVLTRTREYLTSLKAQVEELSKRNQQLEAQVLQQLPAKEVAQEESETSSTERVELRLAHVSESTSEEQRIIDLQVVLRGECPIQDMVIRILEFLNQVNNVNVMSVEANTRTTESRSMNRVILRLKIEGEEWDESAFQEAVRRVVADLAQ</sequence>
<reference evidence="9" key="1">
    <citation type="journal article" date="2023" name="Plant Biotechnol. J.">
        <title>Chromosome-level wild Hevea brasiliensis genome provides new tools for genomic-assisted breeding and valuable loci to elevate rubber yield.</title>
        <authorList>
            <person name="Cheng H."/>
            <person name="Song X."/>
            <person name="Hu Y."/>
            <person name="Wu T."/>
            <person name="Yang Q."/>
            <person name="An Z."/>
            <person name="Feng S."/>
            <person name="Deng Z."/>
            <person name="Wu W."/>
            <person name="Zeng X."/>
            <person name="Tu M."/>
            <person name="Wang X."/>
            <person name="Huang H."/>
        </authorList>
    </citation>
    <scope>NUCLEOTIDE SEQUENCE</scope>
    <source>
        <strain evidence="9">MT/VB/25A 57/8</strain>
    </source>
</reference>
<dbReference type="Pfam" id="PF23132">
    <property type="entry name" value="DUF7049"/>
    <property type="match status" value="1"/>
</dbReference>
<feature type="coiled-coil region" evidence="6">
    <location>
        <begin position="423"/>
        <end position="450"/>
    </location>
</feature>
<keyword evidence="2" id="KW-0805">Transcription regulation</keyword>
<accession>A0ABQ9LN34</accession>
<comment type="caution">
    <text evidence="9">The sequence shown here is derived from an EMBL/GenBank/DDBJ whole genome shotgun (WGS) entry which is preliminary data.</text>
</comment>
<evidence type="ECO:0000256" key="6">
    <source>
        <dbReference type="SAM" id="Coils"/>
    </source>
</evidence>
<keyword evidence="5" id="KW-0539">Nucleus</keyword>
<evidence type="ECO:0000256" key="1">
    <source>
        <dbReference type="ARBA" id="ARBA00004123"/>
    </source>
</evidence>
<dbReference type="InterPro" id="IPR011598">
    <property type="entry name" value="bHLH_dom"/>
</dbReference>
<feature type="domain" description="BHLH" evidence="8">
    <location>
        <begin position="384"/>
        <end position="433"/>
    </location>
</feature>
<evidence type="ECO:0000256" key="7">
    <source>
        <dbReference type="SAM" id="MobiDB-lite"/>
    </source>
</evidence>
<dbReference type="InterPro" id="IPR055477">
    <property type="entry name" value="DUF7049"/>
</dbReference>
<dbReference type="InterPro" id="IPR055478">
    <property type="entry name" value="DUF7050"/>
</dbReference>
<comment type="subcellular location">
    <subcellularLocation>
        <location evidence="1">Nucleus</location>
    </subcellularLocation>
</comment>
<dbReference type="SUPFAM" id="SSF47459">
    <property type="entry name" value="HLH, helix-loop-helix DNA-binding domain"/>
    <property type="match status" value="1"/>
</dbReference>
<evidence type="ECO:0000256" key="5">
    <source>
        <dbReference type="ARBA" id="ARBA00023242"/>
    </source>
</evidence>
<keyword evidence="3" id="KW-0238">DNA-binding</keyword>
<dbReference type="EMBL" id="JARPOI010000011">
    <property type="protein sequence ID" value="KAJ9167964.1"/>
    <property type="molecule type" value="Genomic_DNA"/>
</dbReference>
<keyword evidence="4" id="KW-0804">Transcription</keyword>
<dbReference type="Pfam" id="PF00010">
    <property type="entry name" value="HLH"/>
    <property type="match status" value="1"/>
</dbReference>
<evidence type="ECO:0000256" key="2">
    <source>
        <dbReference type="ARBA" id="ARBA00023015"/>
    </source>
</evidence>
<dbReference type="Gene3D" id="4.10.280.10">
    <property type="entry name" value="Helix-loop-helix DNA-binding domain"/>
    <property type="match status" value="1"/>
</dbReference>
<dbReference type="PANTHER" id="PTHR46665:SF1">
    <property type="entry name" value="SPERMATOGENESIS- AND OOGENESIS-SPECIFIC BASIC HELIX-LOOP-HELIX-CONTAINING PROTEIN 1"/>
    <property type="match status" value="1"/>
</dbReference>
<organism evidence="9 10">
    <name type="scientific">Hevea brasiliensis</name>
    <name type="common">Para rubber tree</name>
    <name type="synonym">Siphonia brasiliensis</name>
    <dbReference type="NCBI Taxonomy" id="3981"/>
    <lineage>
        <taxon>Eukaryota</taxon>
        <taxon>Viridiplantae</taxon>
        <taxon>Streptophyta</taxon>
        <taxon>Embryophyta</taxon>
        <taxon>Tracheophyta</taxon>
        <taxon>Spermatophyta</taxon>
        <taxon>Magnoliopsida</taxon>
        <taxon>eudicotyledons</taxon>
        <taxon>Gunneridae</taxon>
        <taxon>Pentapetalae</taxon>
        <taxon>rosids</taxon>
        <taxon>fabids</taxon>
        <taxon>Malpighiales</taxon>
        <taxon>Euphorbiaceae</taxon>
        <taxon>Crotonoideae</taxon>
        <taxon>Micrandreae</taxon>
        <taxon>Hevea</taxon>
    </lineage>
</organism>
<evidence type="ECO:0000313" key="9">
    <source>
        <dbReference type="EMBL" id="KAJ9167964.1"/>
    </source>
</evidence>
<feature type="region of interest" description="Disordered" evidence="7">
    <location>
        <begin position="166"/>
        <end position="201"/>
    </location>
</feature>
<dbReference type="PROSITE" id="PS50888">
    <property type="entry name" value="BHLH"/>
    <property type="match status" value="1"/>
</dbReference>
<keyword evidence="6" id="KW-0175">Coiled coil</keyword>
<dbReference type="Proteomes" id="UP001174677">
    <property type="component" value="Chromosome 11"/>
</dbReference>
<dbReference type="InterPro" id="IPR044658">
    <property type="entry name" value="bHLH92/bHLH041-like"/>
</dbReference>
<proteinExistence type="predicted"/>
<keyword evidence="10" id="KW-1185">Reference proteome</keyword>
<dbReference type="Pfam" id="PF23133">
    <property type="entry name" value="DUF7050"/>
    <property type="match status" value="1"/>
</dbReference>
<dbReference type="PANTHER" id="PTHR46665">
    <property type="entry name" value="TRANSCRIPTION FACTOR BHLH041-RELATED-RELATED"/>
    <property type="match status" value="1"/>
</dbReference>
<gene>
    <name evidence="9" type="ORF">P3X46_019550</name>
</gene>
<evidence type="ECO:0000259" key="8">
    <source>
        <dbReference type="PROSITE" id="PS50888"/>
    </source>
</evidence>
<dbReference type="InterPro" id="IPR045239">
    <property type="entry name" value="bHLH95_bHLH"/>
</dbReference>
<evidence type="ECO:0000256" key="3">
    <source>
        <dbReference type="ARBA" id="ARBA00023125"/>
    </source>
</evidence>
<dbReference type="SMART" id="SM00353">
    <property type="entry name" value="HLH"/>
    <property type="match status" value="1"/>
</dbReference>
<name>A0ABQ9LN34_HEVBR</name>
<dbReference type="CDD" id="cd11393">
    <property type="entry name" value="bHLH_AtbHLH_like"/>
    <property type="match status" value="1"/>
</dbReference>
<protein>
    <recommendedName>
        <fullName evidence="8">BHLH domain-containing protein</fullName>
    </recommendedName>
</protein>
<feature type="compositionally biased region" description="Low complexity" evidence="7">
    <location>
        <begin position="177"/>
        <end position="196"/>
    </location>
</feature>
<evidence type="ECO:0000313" key="10">
    <source>
        <dbReference type="Proteomes" id="UP001174677"/>
    </source>
</evidence>
<dbReference type="InterPro" id="IPR036638">
    <property type="entry name" value="HLH_DNA-bd_sf"/>
</dbReference>
<feature type="region of interest" description="Disordered" evidence="7">
    <location>
        <begin position="253"/>
        <end position="277"/>
    </location>
</feature>
<evidence type="ECO:0000256" key="4">
    <source>
        <dbReference type="ARBA" id="ARBA00023163"/>
    </source>
</evidence>